<proteinExistence type="inferred from homology"/>
<dbReference type="SUPFAM" id="SSF52402">
    <property type="entry name" value="Adenine nucleotide alpha hydrolases-like"/>
    <property type="match status" value="2"/>
</dbReference>
<reference evidence="3" key="1">
    <citation type="submission" date="2021-01" db="EMBL/GenBank/DDBJ databases">
        <title>Whole genome shotgun sequence of Planobispora rosea NBRC 15558.</title>
        <authorList>
            <person name="Komaki H."/>
            <person name="Tamura T."/>
        </authorList>
    </citation>
    <scope>NUCLEOTIDE SEQUENCE</scope>
    <source>
        <strain evidence="3">NBRC 15558</strain>
    </source>
</reference>
<organism evidence="3 4">
    <name type="scientific">Planobispora rosea</name>
    <dbReference type="NCBI Taxonomy" id="35762"/>
    <lineage>
        <taxon>Bacteria</taxon>
        <taxon>Bacillati</taxon>
        <taxon>Actinomycetota</taxon>
        <taxon>Actinomycetes</taxon>
        <taxon>Streptosporangiales</taxon>
        <taxon>Streptosporangiaceae</taxon>
        <taxon>Planobispora</taxon>
    </lineage>
</organism>
<gene>
    <name evidence="3" type="ORF">Pro02_40620</name>
</gene>
<comment type="caution">
    <text evidence="3">The sequence shown here is derived from an EMBL/GenBank/DDBJ whole genome shotgun (WGS) entry which is preliminary data.</text>
</comment>
<evidence type="ECO:0000256" key="1">
    <source>
        <dbReference type="ARBA" id="ARBA00008791"/>
    </source>
</evidence>
<dbReference type="AlphaFoldDB" id="A0A8J3WD70"/>
<accession>A0A8J3WD70</accession>
<dbReference type="Gene3D" id="3.40.50.620">
    <property type="entry name" value="HUPs"/>
    <property type="match status" value="2"/>
</dbReference>
<dbReference type="EMBL" id="BOOI01000038">
    <property type="protein sequence ID" value="GIH85654.1"/>
    <property type="molecule type" value="Genomic_DNA"/>
</dbReference>
<sequence length="412" mass="43151">MARPIIVEWKDHAAVKVPESVRIMPETNAGTAHPGIGHIVIPVIPAVRRTAPQAPTAMPSVLIRVITFPVPRSTVPCCYGSREAEIAFTPVASRLPDGPWTGDGGFSAGYGPSMRHVVVGVDGSADSLRAVRWAAREAMRRRSSLRVVHAVYAWLHHPAEAGIEEVRQWLLDGGRVILDQAVACARECEPGLEVDEAIAAGDPVQVLAAEADGAGMLVVASRGTGRISSLLLGSVALKVASQASCPVVVIRGPLEPEKLFDEVVVGVDGSPAGAEALRFAATEAVLRGARLRAILAWTLATPAAETMPPLLIELGQIEDAWTRILEEAVEAVEKDHPGLDVVHQVVTGHPVQALTDASEGADLVVVGTRGRGALAGLVLGSVSHGVLHHANCPVAVISPKVFAARLGNERAA</sequence>
<protein>
    <recommendedName>
        <fullName evidence="2">UspA domain-containing protein</fullName>
    </recommendedName>
</protein>
<dbReference type="Pfam" id="PF00582">
    <property type="entry name" value="Usp"/>
    <property type="match status" value="2"/>
</dbReference>
<dbReference type="PANTHER" id="PTHR46268:SF6">
    <property type="entry name" value="UNIVERSAL STRESS PROTEIN UP12"/>
    <property type="match status" value="1"/>
</dbReference>
<dbReference type="InterPro" id="IPR014729">
    <property type="entry name" value="Rossmann-like_a/b/a_fold"/>
</dbReference>
<dbReference type="InterPro" id="IPR006016">
    <property type="entry name" value="UspA"/>
</dbReference>
<evidence type="ECO:0000313" key="4">
    <source>
        <dbReference type="Proteomes" id="UP000655044"/>
    </source>
</evidence>
<dbReference type="PRINTS" id="PR01438">
    <property type="entry name" value="UNVRSLSTRESS"/>
</dbReference>
<evidence type="ECO:0000259" key="2">
    <source>
        <dbReference type="Pfam" id="PF00582"/>
    </source>
</evidence>
<feature type="domain" description="UspA" evidence="2">
    <location>
        <begin position="114"/>
        <end position="251"/>
    </location>
</feature>
<dbReference type="Proteomes" id="UP000655044">
    <property type="component" value="Unassembled WGS sequence"/>
</dbReference>
<dbReference type="InterPro" id="IPR006015">
    <property type="entry name" value="Universal_stress_UspA"/>
</dbReference>
<keyword evidence="4" id="KW-1185">Reference proteome</keyword>
<comment type="similarity">
    <text evidence="1">Belongs to the universal stress protein A family.</text>
</comment>
<feature type="domain" description="UspA" evidence="2">
    <location>
        <begin position="261"/>
        <end position="397"/>
    </location>
</feature>
<evidence type="ECO:0000313" key="3">
    <source>
        <dbReference type="EMBL" id="GIH85654.1"/>
    </source>
</evidence>
<dbReference type="PANTHER" id="PTHR46268">
    <property type="entry name" value="STRESS RESPONSE PROTEIN NHAX"/>
    <property type="match status" value="1"/>
</dbReference>
<name>A0A8J3WD70_PLARO</name>